<reference evidence="3 4" key="1">
    <citation type="submission" date="2021-03" db="EMBL/GenBank/DDBJ databases">
        <title>Genomic Encyclopedia of Type Strains, Phase IV (KMG-IV): sequencing the most valuable type-strain genomes for metagenomic binning, comparative biology and taxonomic classification.</title>
        <authorList>
            <person name="Goeker M."/>
        </authorList>
    </citation>
    <scope>NUCLEOTIDE SEQUENCE [LARGE SCALE GENOMIC DNA]</scope>
    <source>
        <strain evidence="3 4">DSM 6139</strain>
    </source>
</reference>
<name>A0ABS4G204_9CLOT</name>
<evidence type="ECO:0000313" key="4">
    <source>
        <dbReference type="Proteomes" id="UP001519271"/>
    </source>
</evidence>
<dbReference type="RefSeq" id="WP_209458785.1">
    <property type="nucleotide sequence ID" value="NZ_JAGGKC010000006.1"/>
</dbReference>
<evidence type="ECO:0000256" key="1">
    <source>
        <dbReference type="ARBA" id="ARBA00022603"/>
    </source>
</evidence>
<dbReference type="PANTHER" id="PTHR43542">
    <property type="entry name" value="METHYLTRANSFERASE"/>
    <property type="match status" value="1"/>
</dbReference>
<dbReference type="PROSITE" id="PS00092">
    <property type="entry name" value="N6_MTASE"/>
    <property type="match status" value="1"/>
</dbReference>
<accession>A0ABS4G204</accession>
<evidence type="ECO:0000313" key="3">
    <source>
        <dbReference type="EMBL" id="MBP1918556.1"/>
    </source>
</evidence>
<dbReference type="PANTHER" id="PTHR43542:SF1">
    <property type="entry name" value="METHYLTRANSFERASE"/>
    <property type="match status" value="1"/>
</dbReference>
<dbReference type="InterPro" id="IPR004398">
    <property type="entry name" value="RNA_MeTrfase_RsmD"/>
</dbReference>
<dbReference type="InterPro" id="IPR029063">
    <property type="entry name" value="SAM-dependent_MTases_sf"/>
</dbReference>
<comment type="caution">
    <text evidence="3">The sequence shown here is derived from an EMBL/GenBank/DDBJ whole genome shotgun (WGS) entry which is preliminary data.</text>
</comment>
<proteinExistence type="predicted"/>
<organism evidence="3 4">
    <name type="scientific">Youngiibacter multivorans</name>
    <dbReference type="NCBI Taxonomy" id="937251"/>
    <lineage>
        <taxon>Bacteria</taxon>
        <taxon>Bacillati</taxon>
        <taxon>Bacillota</taxon>
        <taxon>Clostridia</taxon>
        <taxon>Eubacteriales</taxon>
        <taxon>Clostridiaceae</taxon>
        <taxon>Youngiibacter</taxon>
    </lineage>
</organism>
<dbReference type="Proteomes" id="UP001519271">
    <property type="component" value="Unassembled WGS sequence"/>
</dbReference>
<keyword evidence="2 3" id="KW-0808">Transferase</keyword>
<dbReference type="PIRSF" id="PIRSF004553">
    <property type="entry name" value="CHP00095"/>
    <property type="match status" value="1"/>
</dbReference>
<dbReference type="EMBL" id="JAGGKC010000006">
    <property type="protein sequence ID" value="MBP1918556.1"/>
    <property type="molecule type" value="Genomic_DNA"/>
</dbReference>
<protein>
    <submittedName>
        <fullName evidence="3">16S rRNA (Guanine966-N2)-methyltransferase</fullName>
        <ecNumber evidence="3">2.1.1.171</ecNumber>
    </submittedName>
</protein>
<dbReference type="InterPro" id="IPR002052">
    <property type="entry name" value="DNA_methylase_N6_adenine_CS"/>
</dbReference>
<evidence type="ECO:0000256" key="2">
    <source>
        <dbReference type="ARBA" id="ARBA00022679"/>
    </source>
</evidence>
<gene>
    <name evidence="3" type="ORF">J2Z34_001032</name>
</gene>
<dbReference type="NCBIfam" id="TIGR00095">
    <property type="entry name" value="16S rRNA (guanine(966)-N(2))-methyltransferase RsmD"/>
    <property type="match status" value="1"/>
</dbReference>
<dbReference type="Pfam" id="PF03602">
    <property type="entry name" value="Cons_hypoth95"/>
    <property type="match status" value="1"/>
</dbReference>
<keyword evidence="4" id="KW-1185">Reference proteome</keyword>
<keyword evidence="1 3" id="KW-0489">Methyltransferase</keyword>
<dbReference type="CDD" id="cd02440">
    <property type="entry name" value="AdoMet_MTases"/>
    <property type="match status" value="1"/>
</dbReference>
<dbReference type="GO" id="GO:0052913">
    <property type="term" value="F:16S rRNA (guanine(966)-N(2))-methyltransferase activity"/>
    <property type="evidence" value="ECO:0007669"/>
    <property type="project" value="UniProtKB-EC"/>
</dbReference>
<dbReference type="Gene3D" id="3.40.50.150">
    <property type="entry name" value="Vaccinia Virus protein VP39"/>
    <property type="match status" value="1"/>
</dbReference>
<sequence length="197" mass="21779">MRIIAGSAKGRKLLSPLNQGRVTEKGDINATRPTLDRIKESMFSIISGKIQDARVLDMFSGTGSLGLESISRGAGSAVMVEKSRETYDILSKNIENLGFSGKSTAILSDSYEYCKKAGYKGDVFDIIFVDPPYLNNMVKTSVLLIEELGLLSSQGVIVSKYDISEEIFEPEAGLELVDRRKYGKTVLAFYQHRKEHV</sequence>
<dbReference type="EC" id="2.1.1.171" evidence="3"/>
<dbReference type="SUPFAM" id="SSF53335">
    <property type="entry name" value="S-adenosyl-L-methionine-dependent methyltransferases"/>
    <property type="match status" value="1"/>
</dbReference>